<accession>A0A0F0GLJ4</accession>
<keyword evidence="6" id="KW-1185">Reference proteome</keyword>
<keyword evidence="3" id="KW-0804">Transcription</keyword>
<dbReference type="PROSITE" id="PS50043">
    <property type="entry name" value="HTH_LUXR_2"/>
    <property type="match status" value="1"/>
</dbReference>
<dbReference type="EMBL" id="JYJG01000358">
    <property type="protein sequence ID" value="KJK42303.1"/>
    <property type="molecule type" value="Genomic_DNA"/>
</dbReference>
<organism evidence="5 6">
    <name type="scientific">Lentzea aerocolonigenes</name>
    <name type="common">Lechevalieria aerocolonigenes</name>
    <name type="synonym">Saccharothrix aerocolonigenes</name>
    <dbReference type="NCBI Taxonomy" id="68170"/>
    <lineage>
        <taxon>Bacteria</taxon>
        <taxon>Bacillati</taxon>
        <taxon>Actinomycetota</taxon>
        <taxon>Actinomycetes</taxon>
        <taxon>Pseudonocardiales</taxon>
        <taxon>Pseudonocardiaceae</taxon>
        <taxon>Lentzea</taxon>
    </lineage>
</organism>
<dbReference type="GO" id="GO:0003677">
    <property type="term" value="F:DNA binding"/>
    <property type="evidence" value="ECO:0007669"/>
    <property type="project" value="UniProtKB-KW"/>
</dbReference>
<name>A0A0F0GLJ4_LENAE</name>
<protein>
    <recommendedName>
        <fullName evidence="4">HTH luxR-type domain-containing protein</fullName>
    </recommendedName>
</protein>
<dbReference type="GO" id="GO:0006355">
    <property type="term" value="P:regulation of DNA-templated transcription"/>
    <property type="evidence" value="ECO:0007669"/>
    <property type="project" value="InterPro"/>
</dbReference>
<dbReference type="InterPro" id="IPR016032">
    <property type="entry name" value="Sig_transdc_resp-reg_C-effctor"/>
</dbReference>
<feature type="domain" description="HTH luxR-type" evidence="4">
    <location>
        <begin position="147"/>
        <end position="212"/>
    </location>
</feature>
<dbReference type="Gene3D" id="1.10.10.10">
    <property type="entry name" value="Winged helix-like DNA-binding domain superfamily/Winged helix DNA-binding domain"/>
    <property type="match status" value="1"/>
</dbReference>
<dbReference type="PANTHER" id="PTHR44688:SF16">
    <property type="entry name" value="DNA-BINDING TRANSCRIPTIONAL ACTIVATOR DEVR_DOSR"/>
    <property type="match status" value="1"/>
</dbReference>
<evidence type="ECO:0000313" key="5">
    <source>
        <dbReference type="EMBL" id="KJK42303.1"/>
    </source>
</evidence>
<comment type="caution">
    <text evidence="5">The sequence shown here is derived from an EMBL/GenBank/DDBJ whole genome shotgun (WGS) entry which is preliminary data.</text>
</comment>
<reference evidence="5 6" key="1">
    <citation type="submission" date="2015-02" db="EMBL/GenBank/DDBJ databases">
        <authorList>
            <person name="Ju K.-S."/>
            <person name="Doroghazi J.R."/>
            <person name="Metcalf W."/>
        </authorList>
    </citation>
    <scope>NUCLEOTIDE SEQUENCE [LARGE SCALE GENOMIC DNA]</scope>
    <source>
        <strain evidence="5 6">NRRL B-16140</strain>
    </source>
</reference>
<dbReference type="PRINTS" id="PR00038">
    <property type="entry name" value="HTHLUXR"/>
</dbReference>
<evidence type="ECO:0000256" key="3">
    <source>
        <dbReference type="ARBA" id="ARBA00023163"/>
    </source>
</evidence>
<evidence type="ECO:0000256" key="1">
    <source>
        <dbReference type="ARBA" id="ARBA00023015"/>
    </source>
</evidence>
<dbReference type="STRING" id="68170.GCA_000974445_07747"/>
<dbReference type="InterPro" id="IPR000792">
    <property type="entry name" value="Tscrpt_reg_LuxR_C"/>
</dbReference>
<dbReference type="CDD" id="cd06170">
    <property type="entry name" value="LuxR_C_like"/>
    <property type="match status" value="1"/>
</dbReference>
<dbReference type="InterPro" id="IPR036388">
    <property type="entry name" value="WH-like_DNA-bd_sf"/>
</dbReference>
<dbReference type="SUPFAM" id="SSF46894">
    <property type="entry name" value="C-terminal effector domain of the bipartite response regulators"/>
    <property type="match status" value="1"/>
</dbReference>
<dbReference type="PATRIC" id="fig|68170.10.peg.9820"/>
<dbReference type="Proteomes" id="UP000033393">
    <property type="component" value="Unassembled WGS sequence"/>
</dbReference>
<keyword evidence="2" id="KW-0238">DNA-binding</keyword>
<evidence type="ECO:0000313" key="6">
    <source>
        <dbReference type="Proteomes" id="UP000033393"/>
    </source>
</evidence>
<feature type="non-terminal residue" evidence="5">
    <location>
        <position position="1"/>
    </location>
</feature>
<dbReference type="AlphaFoldDB" id="A0A0F0GLJ4"/>
<dbReference type="SMART" id="SM00421">
    <property type="entry name" value="HTH_LUXR"/>
    <property type="match status" value="1"/>
</dbReference>
<evidence type="ECO:0000256" key="2">
    <source>
        <dbReference type="ARBA" id="ARBA00023125"/>
    </source>
</evidence>
<evidence type="ECO:0000259" key="4">
    <source>
        <dbReference type="PROSITE" id="PS50043"/>
    </source>
</evidence>
<dbReference type="RefSeq" id="WP_045316562.1">
    <property type="nucleotide sequence ID" value="NZ_JYJG01000358.1"/>
</dbReference>
<keyword evidence="1" id="KW-0805">Transcription regulation</keyword>
<sequence length="212" mass="21988">TSVALARSWVLAGAGDVRGAADAAMAAADESAELSLHSSEALALHDAARYGVDTSLRLAALTSTMDSPLPLAYAAHATALAHAAPTVLEAVAADFLRIGATLHAAEALASAARLHRTQGNVRAASQASARQALLMRAFDGVRTPALRADGLTHLTRRQVEVARLATSGLTNQQIAEELHTSKRTVDNHLHAIYGVLGVTGRDELRTVLGPLG</sequence>
<gene>
    <name evidence="5" type="ORF">UK23_37685</name>
</gene>
<dbReference type="PANTHER" id="PTHR44688">
    <property type="entry name" value="DNA-BINDING TRANSCRIPTIONAL ACTIVATOR DEVR_DOSR"/>
    <property type="match status" value="1"/>
</dbReference>
<dbReference type="Pfam" id="PF00196">
    <property type="entry name" value="GerE"/>
    <property type="match status" value="1"/>
</dbReference>
<proteinExistence type="predicted"/>